<evidence type="ECO:0000313" key="1">
    <source>
        <dbReference type="EMBL" id="KAI9896777.1"/>
    </source>
</evidence>
<name>A0ACC0UU70_9HYPO</name>
<accession>A0ACC0UU70</accession>
<proteinExistence type="predicted"/>
<evidence type="ECO:0000313" key="2">
    <source>
        <dbReference type="Proteomes" id="UP001163324"/>
    </source>
</evidence>
<sequence>MATMHDQGERAMEQAPATKATSDPRPSSSINRPKPRSLWLAWLYLFDWYPSHYSKEEKRLLRKMDCVILPICCFAFFIKWLDQVNINNAYSSGMKEDLDLQGNQYSLFGTFYNIGYLVFEIPSMLIISRPKLARYYLPIMETLWTALTFAQSRIRSEKNIYGLRFLLGVLETPVSSGSMYILSSWYRGDELFKRAGVWFVSSNLGSFIGGYLQAAAHENLDGKLGMAGWRWLFIVDGCVSLPVALATFFLFPGVPTSPKVWWLSDTQYRLCNRRMQEEGVRPSRKIGKKMLKRVFTHWHFYVAVLTYIFFQCTSYVAGQMILWLKHEADVNGTYTISEINMIPTGVQLVSIVAGIVSTSMVMVYPFWAVLSVVAGVLLFANLCLVVWDIPTSLHSPKWRKGYIINTVFVFIWWSLFMVGQHLWKRDLKKNKFDINLEERENKDNELKEGQVSEHV</sequence>
<comment type="caution">
    <text evidence="1">The sequence shown here is derived from an EMBL/GenBank/DDBJ whole genome shotgun (WGS) entry which is preliminary data.</text>
</comment>
<dbReference type="Proteomes" id="UP001163324">
    <property type="component" value="Chromosome 8"/>
</dbReference>
<protein>
    <submittedName>
        <fullName evidence="1">Uncharacterized protein</fullName>
    </submittedName>
</protein>
<organism evidence="1 2">
    <name type="scientific">Trichothecium roseum</name>
    <dbReference type="NCBI Taxonomy" id="47278"/>
    <lineage>
        <taxon>Eukaryota</taxon>
        <taxon>Fungi</taxon>
        <taxon>Dikarya</taxon>
        <taxon>Ascomycota</taxon>
        <taxon>Pezizomycotina</taxon>
        <taxon>Sordariomycetes</taxon>
        <taxon>Hypocreomycetidae</taxon>
        <taxon>Hypocreales</taxon>
        <taxon>Hypocreales incertae sedis</taxon>
        <taxon>Trichothecium</taxon>
    </lineage>
</organism>
<reference evidence="1" key="1">
    <citation type="submission" date="2022-10" db="EMBL/GenBank/DDBJ databases">
        <title>Complete Genome of Trichothecium roseum strain YXFP-22015, a Plant Pathogen Isolated from Citrus.</title>
        <authorList>
            <person name="Wang Y."/>
            <person name="Zhu L."/>
        </authorList>
    </citation>
    <scope>NUCLEOTIDE SEQUENCE</scope>
    <source>
        <strain evidence="1">YXFP-22015</strain>
    </source>
</reference>
<dbReference type="EMBL" id="CM047947">
    <property type="protein sequence ID" value="KAI9896777.1"/>
    <property type="molecule type" value="Genomic_DNA"/>
</dbReference>
<keyword evidence="2" id="KW-1185">Reference proteome</keyword>
<gene>
    <name evidence="1" type="ORF">N3K66_007799</name>
</gene>